<dbReference type="PANTHER" id="PTHR45858">
    <property type="entry name" value="FERM DOMAIN CONTAINING PROTEIN"/>
    <property type="match status" value="1"/>
</dbReference>
<comment type="caution">
    <text evidence="9">The sequence shown here is derived from an EMBL/GenBank/DDBJ whole genome shotgun (WGS) entry which is preliminary data.</text>
</comment>
<dbReference type="SMART" id="SM01195">
    <property type="entry name" value="FA"/>
    <property type="match status" value="1"/>
</dbReference>
<evidence type="ECO:0000259" key="8">
    <source>
        <dbReference type="PROSITE" id="PS50057"/>
    </source>
</evidence>
<dbReference type="FunFam" id="1.20.80.10:FF:000005">
    <property type="entry name" value="FERM, RhoGEF and pleckstrin domain-containing protein 1"/>
    <property type="match status" value="1"/>
</dbReference>
<dbReference type="GO" id="GO:0071944">
    <property type="term" value="C:cell periphery"/>
    <property type="evidence" value="ECO:0007669"/>
    <property type="project" value="UniProtKB-ARBA"/>
</dbReference>
<proteinExistence type="predicted"/>
<feature type="domain" description="FERM" evidence="8">
    <location>
        <begin position="87"/>
        <end position="363"/>
    </location>
</feature>
<keyword evidence="5" id="KW-0965">Cell junction</keyword>
<sequence>MCMYEPHGRGSKSLDRPYLVRRSHSTPCSESDNNLEHGSGSSGSNVPVRSQSNKRVIPPYVRGGSPPNTPNKLGGSQGKLNQNNKLIALKIVLLDDSVTIIQAQSKALGRVVFDQVCKQLNVLEADYFGLDSRSSTVYWLDLEKRLTRQVAFNISDPVLRFSVKFYTPDPSQLEEEFTRYLFSLQIKRDLQAGILVCNDNTAALMASYIVQAECGDFSEEDYPDASYLSLYKFIPHQDYEIERKIRENHKKHIGQSPAEADLHLLETARRTELYGIRMHPARDEDGISLNLSVCHNGLLVFQNFTKINTFSWAKIRKLSFKRKRFILKLHPEDLVEFIFDSRNECKAYWKRCVEHHAFFRCEKAPNPIHRSKGLLSSRGSSFRYSGRTQKQMVQFVRENFVKRPTPMGVRSRASPPTGNVLVPDVSSSDNNSFDNSIVSGDRIENRGGVWGSGRFQMCVCFLSVFTNLYRVTISRLSCVGRSSSLRSATAAQQVVWRRAFDGPFGSPAHFGVDEQHSARSNREHYDEETL</sequence>
<dbReference type="InterPro" id="IPR019747">
    <property type="entry name" value="FERM_CS"/>
</dbReference>
<comment type="subcellular location">
    <subcellularLocation>
        <location evidence="1">Cell junction</location>
        <location evidence="1">Adherens junction</location>
    </subcellularLocation>
    <subcellularLocation>
        <location evidence="6">Cell projection</location>
        <location evidence="6">Rhabdomere</location>
    </subcellularLocation>
</comment>
<evidence type="ECO:0000256" key="3">
    <source>
        <dbReference type="ARBA" id="ARBA00022658"/>
    </source>
</evidence>
<dbReference type="InterPro" id="IPR014847">
    <property type="entry name" value="FA"/>
</dbReference>
<evidence type="ECO:0000256" key="7">
    <source>
        <dbReference type="SAM" id="MobiDB-lite"/>
    </source>
</evidence>
<dbReference type="PRINTS" id="PR00661">
    <property type="entry name" value="ERMFAMILY"/>
</dbReference>
<dbReference type="InterPro" id="IPR035963">
    <property type="entry name" value="FERM_2"/>
</dbReference>
<dbReference type="Pfam" id="PF09380">
    <property type="entry name" value="FERM_C"/>
    <property type="match status" value="1"/>
</dbReference>
<name>A0A1D2N223_ORCCI</name>
<dbReference type="PANTHER" id="PTHR45858:SF5">
    <property type="entry name" value="MOESIN_EZRIN_RADIXIN HOMOLOG 1"/>
    <property type="match status" value="1"/>
</dbReference>
<evidence type="ECO:0000256" key="1">
    <source>
        <dbReference type="ARBA" id="ARBA00004536"/>
    </source>
</evidence>
<protein>
    <recommendedName>
        <fullName evidence="2">Moesin/ezrin/radixin homolog 1</fullName>
    </recommendedName>
</protein>
<dbReference type="OMA" id="CAVEHHE"/>
<dbReference type="Pfam" id="PF08736">
    <property type="entry name" value="FA"/>
    <property type="match status" value="1"/>
</dbReference>
<keyword evidence="4" id="KW-0677">Repeat</keyword>
<dbReference type="AlphaFoldDB" id="A0A1D2N223"/>
<dbReference type="SMART" id="SM00295">
    <property type="entry name" value="B41"/>
    <property type="match status" value="1"/>
</dbReference>
<dbReference type="Gene3D" id="2.30.29.30">
    <property type="entry name" value="Pleckstrin-homology domain (PH domain)/Phosphotyrosine-binding domain (PTB)"/>
    <property type="match status" value="1"/>
</dbReference>
<dbReference type="InterPro" id="IPR014352">
    <property type="entry name" value="FERM/acyl-CoA-bd_prot_sf"/>
</dbReference>
<dbReference type="CDD" id="cd13193">
    <property type="entry name" value="FERM_C_FARP1-like"/>
    <property type="match status" value="1"/>
</dbReference>
<feature type="compositionally biased region" description="Basic and acidic residues" evidence="7">
    <location>
        <begin position="511"/>
        <end position="530"/>
    </location>
</feature>
<evidence type="ECO:0000256" key="2">
    <source>
        <dbReference type="ARBA" id="ARBA00022025"/>
    </source>
</evidence>
<feature type="compositionally biased region" description="Polar residues" evidence="7">
    <location>
        <begin position="42"/>
        <end position="54"/>
    </location>
</feature>
<gene>
    <name evidence="9" type="ORF">Ocin01_07345</name>
</gene>
<dbReference type="GO" id="GO:0008092">
    <property type="term" value="F:cytoskeletal protein binding"/>
    <property type="evidence" value="ECO:0007669"/>
    <property type="project" value="InterPro"/>
</dbReference>
<dbReference type="OrthoDB" id="9990815at2759"/>
<dbReference type="GO" id="GO:0005085">
    <property type="term" value="F:guanyl-nucleotide exchange factor activity"/>
    <property type="evidence" value="ECO:0007669"/>
    <property type="project" value="UniProtKB-KW"/>
</dbReference>
<organism evidence="9 10">
    <name type="scientific">Orchesella cincta</name>
    <name type="common">Springtail</name>
    <name type="synonym">Podura cincta</name>
    <dbReference type="NCBI Taxonomy" id="48709"/>
    <lineage>
        <taxon>Eukaryota</taxon>
        <taxon>Metazoa</taxon>
        <taxon>Ecdysozoa</taxon>
        <taxon>Arthropoda</taxon>
        <taxon>Hexapoda</taxon>
        <taxon>Collembola</taxon>
        <taxon>Entomobryomorpha</taxon>
        <taxon>Entomobryoidea</taxon>
        <taxon>Orchesellidae</taxon>
        <taxon>Orchesellinae</taxon>
        <taxon>Orchesella</taxon>
    </lineage>
</organism>
<dbReference type="GO" id="GO:0005912">
    <property type="term" value="C:adherens junction"/>
    <property type="evidence" value="ECO:0007669"/>
    <property type="project" value="UniProtKB-SubCell"/>
</dbReference>
<evidence type="ECO:0000313" key="9">
    <source>
        <dbReference type="EMBL" id="ODM99333.1"/>
    </source>
</evidence>
<dbReference type="STRING" id="48709.A0A1D2N223"/>
<evidence type="ECO:0000256" key="4">
    <source>
        <dbReference type="ARBA" id="ARBA00022737"/>
    </source>
</evidence>
<dbReference type="PRINTS" id="PR00935">
    <property type="entry name" value="BAND41"/>
</dbReference>
<feature type="region of interest" description="Disordered" evidence="7">
    <location>
        <begin position="508"/>
        <end position="530"/>
    </location>
</feature>
<dbReference type="InterPro" id="IPR051835">
    <property type="entry name" value="RAC1-GEF"/>
</dbReference>
<dbReference type="SUPFAM" id="SSF47031">
    <property type="entry name" value="Second domain of FERM"/>
    <property type="match status" value="1"/>
</dbReference>
<dbReference type="InterPro" id="IPR011993">
    <property type="entry name" value="PH-like_dom_sf"/>
</dbReference>
<dbReference type="InterPro" id="IPR019749">
    <property type="entry name" value="Band_41_domain"/>
</dbReference>
<dbReference type="InterPro" id="IPR000798">
    <property type="entry name" value="Ez/rad/moesin-like"/>
</dbReference>
<evidence type="ECO:0000313" key="10">
    <source>
        <dbReference type="Proteomes" id="UP000094527"/>
    </source>
</evidence>
<dbReference type="InterPro" id="IPR029071">
    <property type="entry name" value="Ubiquitin-like_domsf"/>
</dbReference>
<dbReference type="SUPFAM" id="SSF54236">
    <property type="entry name" value="Ubiquitin-like"/>
    <property type="match status" value="1"/>
</dbReference>
<dbReference type="InterPro" id="IPR018979">
    <property type="entry name" value="FERM_N"/>
</dbReference>
<dbReference type="InterPro" id="IPR018980">
    <property type="entry name" value="FERM_PH-like_C"/>
</dbReference>
<dbReference type="CDD" id="cd14473">
    <property type="entry name" value="FERM_B-lobe"/>
    <property type="match status" value="1"/>
</dbReference>
<reference evidence="9 10" key="1">
    <citation type="journal article" date="2016" name="Genome Biol. Evol.">
        <title>Gene Family Evolution Reflects Adaptation to Soil Environmental Stressors in the Genome of the Collembolan Orchesella cincta.</title>
        <authorList>
            <person name="Faddeeva-Vakhrusheva A."/>
            <person name="Derks M.F."/>
            <person name="Anvar S.Y."/>
            <person name="Agamennone V."/>
            <person name="Suring W."/>
            <person name="Smit S."/>
            <person name="van Straalen N.M."/>
            <person name="Roelofs D."/>
        </authorList>
    </citation>
    <scope>NUCLEOTIDE SEQUENCE [LARGE SCALE GENOMIC DNA]</scope>
    <source>
        <tissue evidence="9">Mixed pool</tissue>
    </source>
</reference>
<dbReference type="InterPro" id="IPR000299">
    <property type="entry name" value="FERM_domain"/>
</dbReference>
<dbReference type="FunFam" id="2.30.29.30:FF:000002">
    <property type="entry name" value="Band 4.1-like protein 5 isoform 1"/>
    <property type="match status" value="1"/>
</dbReference>
<accession>A0A1D2N223</accession>
<evidence type="ECO:0000256" key="6">
    <source>
        <dbReference type="ARBA" id="ARBA00043944"/>
    </source>
</evidence>
<dbReference type="PROSITE" id="PS50057">
    <property type="entry name" value="FERM_3"/>
    <property type="match status" value="1"/>
</dbReference>
<dbReference type="SUPFAM" id="SSF50729">
    <property type="entry name" value="PH domain-like"/>
    <property type="match status" value="1"/>
</dbReference>
<feature type="region of interest" description="Disordered" evidence="7">
    <location>
        <begin position="1"/>
        <end position="78"/>
    </location>
</feature>
<dbReference type="EMBL" id="LJIJ01000287">
    <property type="protein sequence ID" value="ODM99333.1"/>
    <property type="molecule type" value="Genomic_DNA"/>
</dbReference>
<dbReference type="CDD" id="cd17098">
    <property type="entry name" value="FERM_F1_FARP1_like"/>
    <property type="match status" value="1"/>
</dbReference>
<dbReference type="GO" id="GO:0009887">
    <property type="term" value="P:animal organ morphogenesis"/>
    <property type="evidence" value="ECO:0007669"/>
    <property type="project" value="UniProtKB-ARBA"/>
</dbReference>
<dbReference type="InterPro" id="IPR041788">
    <property type="entry name" value="FARP1/FARP2/FRMD7_FERM_C"/>
</dbReference>
<feature type="compositionally biased region" description="Basic and acidic residues" evidence="7">
    <location>
        <begin position="1"/>
        <end position="15"/>
    </location>
</feature>
<dbReference type="Pfam" id="PF00373">
    <property type="entry name" value="FERM_M"/>
    <property type="match status" value="1"/>
</dbReference>
<dbReference type="Pfam" id="PF09379">
    <property type="entry name" value="FERM_N"/>
    <property type="match status" value="1"/>
</dbReference>
<dbReference type="InterPro" id="IPR019748">
    <property type="entry name" value="FERM_central"/>
</dbReference>
<dbReference type="Proteomes" id="UP000094527">
    <property type="component" value="Unassembled WGS sequence"/>
</dbReference>
<dbReference type="SMART" id="SM01196">
    <property type="entry name" value="FERM_C"/>
    <property type="match status" value="1"/>
</dbReference>
<dbReference type="Gene3D" id="3.10.20.90">
    <property type="entry name" value="Phosphatidylinositol 3-kinase Catalytic Subunit, Chain A, domain 1"/>
    <property type="match status" value="1"/>
</dbReference>
<dbReference type="PROSITE" id="PS00660">
    <property type="entry name" value="FERM_1"/>
    <property type="match status" value="1"/>
</dbReference>
<dbReference type="GO" id="GO:0030182">
    <property type="term" value="P:neuron differentiation"/>
    <property type="evidence" value="ECO:0007669"/>
    <property type="project" value="UniProtKB-ARBA"/>
</dbReference>
<keyword evidence="10" id="KW-1185">Reference proteome</keyword>
<dbReference type="Gene3D" id="1.20.80.10">
    <property type="match status" value="1"/>
</dbReference>
<evidence type="ECO:0000256" key="5">
    <source>
        <dbReference type="ARBA" id="ARBA00022949"/>
    </source>
</evidence>
<feature type="region of interest" description="Disordered" evidence="7">
    <location>
        <begin position="406"/>
        <end position="425"/>
    </location>
</feature>
<keyword evidence="3" id="KW-0344">Guanine-nucleotide releasing factor</keyword>